<keyword evidence="2" id="KW-1185">Reference proteome</keyword>
<name>A0AAV4X3A1_9ARAC</name>
<proteinExistence type="predicted"/>
<dbReference type="Proteomes" id="UP001054837">
    <property type="component" value="Unassembled WGS sequence"/>
</dbReference>
<organism evidence="1 2">
    <name type="scientific">Caerostris darwini</name>
    <dbReference type="NCBI Taxonomy" id="1538125"/>
    <lineage>
        <taxon>Eukaryota</taxon>
        <taxon>Metazoa</taxon>
        <taxon>Ecdysozoa</taxon>
        <taxon>Arthropoda</taxon>
        <taxon>Chelicerata</taxon>
        <taxon>Arachnida</taxon>
        <taxon>Araneae</taxon>
        <taxon>Araneomorphae</taxon>
        <taxon>Entelegynae</taxon>
        <taxon>Araneoidea</taxon>
        <taxon>Araneidae</taxon>
        <taxon>Caerostris</taxon>
    </lineage>
</organism>
<sequence>MTYAHATDPHVNFEQAQNPQSSMDIYCPSNILSAQFTQLWAVGSCDYYGAHGNIFHDIPNRRMTYTHATNPHINFEQVQNPQSSRDVRQRYCLRSLPGGVRTDLLFAVGECDHYGA</sequence>
<reference evidence="1 2" key="1">
    <citation type="submission" date="2021-06" db="EMBL/GenBank/DDBJ databases">
        <title>Caerostris darwini draft genome.</title>
        <authorList>
            <person name="Kono N."/>
            <person name="Arakawa K."/>
        </authorList>
    </citation>
    <scope>NUCLEOTIDE SEQUENCE [LARGE SCALE GENOMIC DNA]</scope>
</reference>
<evidence type="ECO:0000313" key="2">
    <source>
        <dbReference type="Proteomes" id="UP001054837"/>
    </source>
</evidence>
<accession>A0AAV4X3A1</accession>
<dbReference type="AlphaFoldDB" id="A0AAV4X3A1"/>
<dbReference type="EMBL" id="BPLQ01015685">
    <property type="protein sequence ID" value="GIY89725.1"/>
    <property type="molecule type" value="Genomic_DNA"/>
</dbReference>
<gene>
    <name evidence="1" type="ORF">CDAR_546011</name>
</gene>
<evidence type="ECO:0000313" key="1">
    <source>
        <dbReference type="EMBL" id="GIY89725.1"/>
    </source>
</evidence>
<protein>
    <submittedName>
        <fullName evidence="1">Uncharacterized protein</fullName>
    </submittedName>
</protein>
<comment type="caution">
    <text evidence="1">The sequence shown here is derived from an EMBL/GenBank/DDBJ whole genome shotgun (WGS) entry which is preliminary data.</text>
</comment>